<dbReference type="PRINTS" id="PR00193">
    <property type="entry name" value="MYOSINHEAVY"/>
</dbReference>
<dbReference type="GO" id="GO:0016459">
    <property type="term" value="C:myosin complex"/>
    <property type="evidence" value="ECO:0007669"/>
    <property type="project" value="UniProtKB-KW"/>
</dbReference>
<dbReference type="GO" id="GO:0030832">
    <property type="term" value="P:regulation of actin filament length"/>
    <property type="evidence" value="ECO:0007669"/>
    <property type="project" value="TreeGrafter"/>
</dbReference>
<keyword evidence="7 11" id="KW-0518">Myosin</keyword>
<evidence type="ECO:0000256" key="6">
    <source>
        <dbReference type="ARBA" id="ARBA00022840"/>
    </source>
</evidence>
<evidence type="ECO:0000256" key="9">
    <source>
        <dbReference type="ARBA" id="ARBA00023212"/>
    </source>
</evidence>
<feature type="domain" description="Myosin motor" evidence="13">
    <location>
        <begin position="1"/>
        <end position="684"/>
    </location>
</feature>
<dbReference type="PROSITE" id="PS50096">
    <property type="entry name" value="IQ"/>
    <property type="match status" value="1"/>
</dbReference>
<dbReference type="AlphaFoldDB" id="F2UJR5"/>
<evidence type="ECO:0000256" key="10">
    <source>
        <dbReference type="ARBA" id="ARBA00023273"/>
    </source>
</evidence>
<dbReference type="InterPro" id="IPR036961">
    <property type="entry name" value="Kinesin_motor_dom_sf"/>
</dbReference>
<keyword evidence="3" id="KW-0963">Cytoplasm</keyword>
<evidence type="ECO:0000256" key="4">
    <source>
        <dbReference type="ARBA" id="ARBA00022737"/>
    </source>
</evidence>
<dbReference type="GO" id="GO:0003779">
    <property type="term" value="F:actin binding"/>
    <property type="evidence" value="ECO:0007669"/>
    <property type="project" value="UniProtKB-KW"/>
</dbReference>
<dbReference type="InterPro" id="IPR027417">
    <property type="entry name" value="P-loop_NTPase"/>
</dbReference>
<dbReference type="Gene3D" id="1.20.58.530">
    <property type="match status" value="1"/>
</dbReference>
<dbReference type="eggNOG" id="KOG4229">
    <property type="taxonomic scope" value="Eukaryota"/>
</dbReference>
<dbReference type="FunFam" id="3.40.850.10:FF:000008">
    <property type="entry name" value="Putative unconventional myosin-IXa"/>
    <property type="match status" value="1"/>
</dbReference>
<dbReference type="RefSeq" id="XP_004990708.1">
    <property type="nucleotide sequence ID" value="XM_004990651.1"/>
</dbReference>
<gene>
    <name evidence="14" type="ORF">PTSG_08457</name>
</gene>
<dbReference type="InParanoid" id="F2UJR5"/>
<accession>F2UJR5</accession>
<feature type="binding site" evidence="11">
    <location>
        <begin position="93"/>
        <end position="100"/>
    </location>
    <ligand>
        <name>ATP</name>
        <dbReference type="ChEBI" id="CHEBI:30616"/>
    </ligand>
</feature>
<keyword evidence="10" id="KW-0966">Cell projection</keyword>
<evidence type="ECO:0000256" key="3">
    <source>
        <dbReference type="ARBA" id="ARBA00022490"/>
    </source>
</evidence>
<feature type="coiled-coil region" evidence="12">
    <location>
        <begin position="771"/>
        <end position="805"/>
    </location>
</feature>
<dbReference type="SMART" id="SM00242">
    <property type="entry name" value="MYSc"/>
    <property type="match status" value="1"/>
</dbReference>
<reference evidence="14" key="1">
    <citation type="submission" date="2009-08" db="EMBL/GenBank/DDBJ databases">
        <title>Annotation of Salpingoeca rosetta.</title>
        <authorList>
            <consortium name="The Broad Institute Genome Sequencing Platform"/>
            <person name="Russ C."/>
            <person name="Cuomo C."/>
            <person name="Burger G."/>
            <person name="Gray M.W."/>
            <person name="Holland P.W.H."/>
            <person name="King N."/>
            <person name="Lang F.B.F."/>
            <person name="Roger A.J."/>
            <person name="Ruiz-Trillo I."/>
            <person name="Young S.K."/>
            <person name="Zeng Q."/>
            <person name="Gargeya S."/>
            <person name="Alvarado L."/>
            <person name="Berlin A."/>
            <person name="Chapman S.B."/>
            <person name="Chen Z."/>
            <person name="Freedman E."/>
            <person name="Gellesch M."/>
            <person name="Goldberg J."/>
            <person name="Griggs A."/>
            <person name="Gujja S."/>
            <person name="Heilman E."/>
            <person name="Heiman D."/>
            <person name="Howarth C."/>
            <person name="Mehta T."/>
            <person name="Neiman D."/>
            <person name="Pearson M."/>
            <person name="Roberts A."/>
            <person name="Saif S."/>
            <person name="Shea T."/>
            <person name="Shenoy N."/>
            <person name="Sisk P."/>
            <person name="Stolte C."/>
            <person name="Sykes S."/>
            <person name="White J."/>
            <person name="Yandava C."/>
            <person name="Haas B."/>
            <person name="Nusbaum C."/>
            <person name="Birren B."/>
        </authorList>
    </citation>
    <scope>NUCLEOTIDE SEQUENCE [LARGE SCALE GENOMIC DNA]</scope>
    <source>
        <strain evidence="14">ATCC 50818</strain>
    </source>
</reference>
<dbReference type="GO" id="GO:0004674">
    <property type="term" value="F:protein serine/threonine kinase activity"/>
    <property type="evidence" value="ECO:0007669"/>
    <property type="project" value="TreeGrafter"/>
</dbReference>
<dbReference type="GeneID" id="16071266"/>
<dbReference type="PANTHER" id="PTHR46256:SF5">
    <property type="entry name" value="MYOSIN-IIIB-LIKE"/>
    <property type="match status" value="1"/>
</dbReference>
<dbReference type="Gene3D" id="1.10.10.820">
    <property type="match status" value="1"/>
</dbReference>
<dbReference type="SUPFAM" id="SSF52540">
    <property type="entry name" value="P-loop containing nucleoside triphosphate hydrolases"/>
    <property type="match status" value="1"/>
</dbReference>
<dbReference type="Proteomes" id="UP000007799">
    <property type="component" value="Unassembled WGS sequence"/>
</dbReference>
<dbReference type="Gene3D" id="1.20.120.720">
    <property type="entry name" value="Myosin VI head, motor domain, U50 subdomain"/>
    <property type="match status" value="1"/>
</dbReference>
<sequence>MDDLAQLRELSESALVKQLSSRFSKDVIYTYIGDILVACNPYRELGLYTQAMQDKYKGRVPRTAVAPHVYFVANYAYERMMQTKTDQSFVISGESGAGKTETTKHIITHVMEVCKAGKTILETNILRLNPLLEAFGNAQTVMNDNSSRFGKYINLNFDRTGSVLGAELTTYLLEKSRVTHLQDNESNFHIFYYVLEGMSEENRSQRHLKPVSQHAYVRNTSKSAHNKKRNMEQHFNQLLDMMFNFGFDATEIDALFDVISAILHIGDIAFTPAPNDGASVSSSSSPSLQHAAELTGLDEQQLQSILTTAVTTTRGEHIVRLHDPTAAADARDSIAKSLYSRCFAWLISSLNDTLACDASVSHLKACSMGVLDIFGFEQFEENSLEQLCINITNEHLQRFFNQHIFEMEVEAYKQEGIDGSEFSYPDNQDIIFLCAGKGGILSLLNEKSRFPQGSDNAFVNKCGEQLKQHRSNAFTPARSSRDLKFTVNHFAGQVTYSCEGFLEKNKDKLADSVVPTLLQSRSEFLVALYTAQRDMASGFKVQSKRRQSKQSANLATLSSFFLKSLDELMSALNRTMPHFVRCIKPNTDKKPHAFNSKAVSKQLKYAGVLETVRIRQAGYAVRMSFEEFCKHYRIIFCKAHEQPNTDAETAQRILTLAGLKNYRIGTSKVFLKYNHIDELQLAMRKHAEALRFVRKVCKGFIARVRYRAILAAKRETLDAVAALLTACEVHRDAIGEFRKKRRVLDVLLEETMDDDERQGVLDRIAAMDTAIDTELEKLNDVLKTNDELRMEIKKLKTQFDRQEHEAAHGMGTYDEDDVEDLYAVERSVEDTIPRKLDPEIKKRLSVHALKQADAPKEYTDTMRKGFFGTLFGRRKKHKSHKKKKSS</sequence>
<dbReference type="EMBL" id="GL832977">
    <property type="protein sequence ID" value="EGD77364.1"/>
    <property type="molecule type" value="Genomic_DNA"/>
</dbReference>
<comment type="similarity">
    <text evidence="11">Belongs to the TRAFAC class myosin-kinesin ATPase superfamily. Myosin family.</text>
</comment>
<dbReference type="InterPro" id="IPR001609">
    <property type="entry name" value="Myosin_head_motor_dom-like"/>
</dbReference>
<keyword evidence="8 11" id="KW-0505">Motor protein</keyword>
<evidence type="ECO:0000256" key="2">
    <source>
        <dbReference type="ARBA" id="ARBA00004316"/>
    </source>
</evidence>
<dbReference type="KEGG" id="sre:PTSG_08457"/>
<dbReference type="GO" id="GO:0000146">
    <property type="term" value="F:microfilament motor activity"/>
    <property type="evidence" value="ECO:0007669"/>
    <property type="project" value="TreeGrafter"/>
</dbReference>
<evidence type="ECO:0000256" key="7">
    <source>
        <dbReference type="ARBA" id="ARBA00023123"/>
    </source>
</evidence>
<dbReference type="STRING" id="946362.F2UJR5"/>
<comment type="subcellular location">
    <subcellularLocation>
        <location evidence="2">Cell projection</location>
    </subcellularLocation>
    <subcellularLocation>
        <location evidence="1">Cytoplasm</location>
        <location evidence="1">Cytoskeleton</location>
    </subcellularLocation>
</comment>
<dbReference type="OMA" id="KERRMQM"/>
<name>F2UJR5_SALR5</name>
<dbReference type="Pfam" id="PF00063">
    <property type="entry name" value="Myosin_head"/>
    <property type="match status" value="1"/>
</dbReference>
<keyword evidence="5 11" id="KW-0547">Nucleotide-binding</keyword>
<keyword evidence="9" id="KW-0206">Cytoskeleton</keyword>
<dbReference type="GO" id="GO:0042995">
    <property type="term" value="C:cell projection"/>
    <property type="evidence" value="ECO:0007669"/>
    <property type="project" value="UniProtKB-SubCell"/>
</dbReference>
<evidence type="ECO:0000259" key="13">
    <source>
        <dbReference type="PROSITE" id="PS51456"/>
    </source>
</evidence>
<proteinExistence type="inferred from homology"/>
<evidence type="ECO:0000313" key="14">
    <source>
        <dbReference type="EMBL" id="EGD77364.1"/>
    </source>
</evidence>
<feature type="region of interest" description="Actin-binding" evidence="11">
    <location>
        <begin position="565"/>
        <end position="587"/>
    </location>
</feature>
<evidence type="ECO:0000256" key="5">
    <source>
        <dbReference type="ARBA" id="ARBA00022741"/>
    </source>
</evidence>
<keyword evidence="12" id="KW-0175">Coiled coil</keyword>
<dbReference type="Gene3D" id="3.40.850.10">
    <property type="entry name" value="Kinesin motor domain"/>
    <property type="match status" value="1"/>
</dbReference>
<keyword evidence="11" id="KW-0009">Actin-binding</keyword>
<dbReference type="Gene3D" id="1.20.5.4820">
    <property type="match status" value="1"/>
</dbReference>
<protein>
    <submittedName>
        <fullName evidence="14">Myosin X</fullName>
    </submittedName>
</protein>
<keyword evidence="6 11" id="KW-0067">ATP-binding</keyword>
<dbReference type="OrthoDB" id="312459at2759"/>
<organism evidence="15">
    <name type="scientific">Salpingoeca rosetta (strain ATCC 50818 / BSB-021)</name>
    <dbReference type="NCBI Taxonomy" id="946362"/>
    <lineage>
        <taxon>Eukaryota</taxon>
        <taxon>Choanoflagellata</taxon>
        <taxon>Craspedida</taxon>
        <taxon>Salpingoecidae</taxon>
        <taxon>Salpingoeca</taxon>
    </lineage>
</organism>
<dbReference type="GO" id="GO:0005524">
    <property type="term" value="F:ATP binding"/>
    <property type="evidence" value="ECO:0007669"/>
    <property type="project" value="UniProtKB-UniRule"/>
</dbReference>
<evidence type="ECO:0000256" key="11">
    <source>
        <dbReference type="PROSITE-ProRule" id="PRU00782"/>
    </source>
</evidence>
<dbReference type="InterPro" id="IPR052409">
    <property type="entry name" value="Myosin-III_kinase_activity"/>
</dbReference>
<keyword evidence="4" id="KW-0677">Repeat</keyword>
<keyword evidence="15" id="KW-1185">Reference proteome</keyword>
<evidence type="ECO:0000256" key="1">
    <source>
        <dbReference type="ARBA" id="ARBA00004245"/>
    </source>
</evidence>
<evidence type="ECO:0000313" key="15">
    <source>
        <dbReference type="Proteomes" id="UP000007799"/>
    </source>
</evidence>
<dbReference type="PROSITE" id="PS51456">
    <property type="entry name" value="MYOSIN_MOTOR"/>
    <property type="match status" value="1"/>
</dbReference>
<dbReference type="PANTHER" id="PTHR46256">
    <property type="entry name" value="AGAP011099-PA"/>
    <property type="match status" value="1"/>
</dbReference>
<evidence type="ECO:0000256" key="8">
    <source>
        <dbReference type="ARBA" id="ARBA00023175"/>
    </source>
</evidence>
<dbReference type="CDD" id="cd00124">
    <property type="entry name" value="MYSc"/>
    <property type="match status" value="1"/>
</dbReference>
<evidence type="ECO:0000256" key="12">
    <source>
        <dbReference type="SAM" id="Coils"/>
    </source>
</evidence>